<proteinExistence type="predicted"/>
<reference evidence="1" key="1">
    <citation type="submission" date="2023-06" db="EMBL/GenBank/DDBJ databases">
        <title>Genomic Diversity of Vibrio spp. and Metagenomic Analysis of Pathogens in Florida Gulf Coastal Waters Following Hurricane Ian.</title>
        <authorList>
            <person name="Brumfield K.D."/>
        </authorList>
    </citation>
    <scope>NUCLEOTIDE SEQUENCE</scope>
    <source>
        <strain evidence="1">WBS2B-138</strain>
    </source>
</reference>
<dbReference type="Proteomes" id="UP001253193">
    <property type="component" value="Unassembled WGS sequence"/>
</dbReference>
<dbReference type="RefSeq" id="WP_311020160.1">
    <property type="nucleotide sequence ID" value="NZ_JAUHGG010000003.1"/>
</dbReference>
<name>A0AAW8Q0E2_VIBPH</name>
<evidence type="ECO:0000313" key="1">
    <source>
        <dbReference type="EMBL" id="MDS1821286.1"/>
    </source>
</evidence>
<gene>
    <name evidence="1" type="ORF">QX249_11480</name>
</gene>
<evidence type="ECO:0000313" key="2">
    <source>
        <dbReference type="Proteomes" id="UP001253193"/>
    </source>
</evidence>
<organism evidence="1 2">
    <name type="scientific">Vibrio parahaemolyticus</name>
    <dbReference type="NCBI Taxonomy" id="670"/>
    <lineage>
        <taxon>Bacteria</taxon>
        <taxon>Pseudomonadati</taxon>
        <taxon>Pseudomonadota</taxon>
        <taxon>Gammaproteobacteria</taxon>
        <taxon>Vibrionales</taxon>
        <taxon>Vibrionaceae</taxon>
        <taxon>Vibrio</taxon>
    </lineage>
</organism>
<protein>
    <submittedName>
        <fullName evidence="1">Uncharacterized protein</fullName>
    </submittedName>
</protein>
<accession>A0AAW8Q0E2</accession>
<dbReference type="AlphaFoldDB" id="A0AAW8Q0E2"/>
<comment type="caution">
    <text evidence="1">The sequence shown here is derived from an EMBL/GenBank/DDBJ whole genome shotgun (WGS) entry which is preliminary data.</text>
</comment>
<dbReference type="EMBL" id="JAUHGG010000003">
    <property type="protein sequence ID" value="MDS1821286.1"/>
    <property type="molecule type" value="Genomic_DNA"/>
</dbReference>
<sequence length="199" mass="22607">MTELNILIEKCQNILSDPHLSAISPFELVNALGEIRRESSEKKKKLVDELKLEAYQLALTQEFGDGFTLAEQIVEKTKGTPSELSVFTMYDEIYVCAKLNSNRCSAFYITGELATNNFTFSDQNDDAYTVLGNLTAARFNTIRTQHLSKLGVPMIPVELIEDIIRNQHDFNQHNGDSDLTLIDQQDLVKDIKEQWSKPF</sequence>